<keyword evidence="6 8" id="KW-1133">Transmembrane helix</keyword>
<feature type="domain" description="Glycosyltransferase RgtA/B/C/D-like" evidence="9">
    <location>
        <begin position="72"/>
        <end position="218"/>
    </location>
</feature>
<keyword evidence="5 8" id="KW-0812">Transmembrane</keyword>
<comment type="subcellular location">
    <subcellularLocation>
        <location evidence="1">Cell membrane</location>
        <topology evidence="1">Multi-pass membrane protein</topology>
    </subcellularLocation>
</comment>
<evidence type="ECO:0000256" key="3">
    <source>
        <dbReference type="ARBA" id="ARBA00022676"/>
    </source>
</evidence>
<gene>
    <name evidence="10" type="ORF">H8B15_16720</name>
</gene>
<organism evidence="10 11">
    <name type="scientific">Hymenobacter citatus</name>
    <dbReference type="NCBI Taxonomy" id="2763506"/>
    <lineage>
        <taxon>Bacteria</taxon>
        <taxon>Pseudomonadati</taxon>
        <taxon>Bacteroidota</taxon>
        <taxon>Cytophagia</taxon>
        <taxon>Cytophagales</taxon>
        <taxon>Hymenobacteraceae</taxon>
        <taxon>Hymenobacter</taxon>
    </lineage>
</organism>
<feature type="transmembrane region" description="Helical" evidence="8">
    <location>
        <begin position="7"/>
        <end position="24"/>
    </location>
</feature>
<evidence type="ECO:0000313" key="11">
    <source>
        <dbReference type="Proteomes" id="UP000622017"/>
    </source>
</evidence>
<dbReference type="PANTHER" id="PTHR33908:SF11">
    <property type="entry name" value="MEMBRANE PROTEIN"/>
    <property type="match status" value="1"/>
</dbReference>
<keyword evidence="7 8" id="KW-0472">Membrane</keyword>
<evidence type="ECO:0000256" key="2">
    <source>
        <dbReference type="ARBA" id="ARBA00022475"/>
    </source>
</evidence>
<evidence type="ECO:0000256" key="7">
    <source>
        <dbReference type="ARBA" id="ARBA00023136"/>
    </source>
</evidence>
<dbReference type="RefSeq" id="WP_187320796.1">
    <property type="nucleotide sequence ID" value="NZ_JACSCY010000015.1"/>
</dbReference>
<reference evidence="10 11" key="1">
    <citation type="submission" date="2020-08" db="EMBL/GenBank/DDBJ databases">
        <title>Hymenobacter sp.</title>
        <authorList>
            <person name="Kim M.K."/>
        </authorList>
    </citation>
    <scope>NUCLEOTIDE SEQUENCE [LARGE SCALE GENOMIC DNA]</scope>
    <source>
        <strain evidence="10 11">BT507</strain>
    </source>
</reference>
<dbReference type="Pfam" id="PF13231">
    <property type="entry name" value="PMT_2"/>
    <property type="match status" value="1"/>
</dbReference>
<feature type="transmembrane region" description="Helical" evidence="8">
    <location>
        <begin position="339"/>
        <end position="361"/>
    </location>
</feature>
<comment type="caution">
    <text evidence="10">The sequence shown here is derived from an EMBL/GenBank/DDBJ whole genome shotgun (WGS) entry which is preliminary data.</text>
</comment>
<feature type="transmembrane region" description="Helical" evidence="8">
    <location>
        <begin position="254"/>
        <end position="277"/>
    </location>
</feature>
<feature type="transmembrane region" description="Helical" evidence="8">
    <location>
        <begin position="86"/>
        <end position="107"/>
    </location>
</feature>
<feature type="transmembrane region" description="Helical" evidence="8">
    <location>
        <begin position="160"/>
        <end position="191"/>
    </location>
</feature>
<sequence>MLLQKKYYALLLLVLLVGFAATLYHRIVHFDDAWCTEQSYWLLKDGIVRSELFRGYNYWHERLYVFHKAFVYVQVPVLYLFGPTIWAARTVPMLFTAVGLVLLLVYFRGRAAQQWLAALFYVGCGCLWTFGVDNRPETMVAACGFASFLLLQQHSARTRWVVVAGAFAGLAALTHLNGTIYIAAGCAWLAGQGHWKKAVWFGLAGGIVLSLYVADALWDNQLNRLLYQFSHDHAAQGNFNWAKKMHVMRRYDQIFFHSSGEVPLTVLFLLTVLVLTLRPATRRLLTPTMQYLLWLLGIFWLLTKNTNVYYYLLFVPILIVVVTELLAAATPHLARWQRLALLVVLCLYPLGAAVRTVELVIENQREPSIMDTNRTLAQYMPRKGAKVIAPIDFFFGQMPHYRVRSLTYYQLIAPDNPPPLTTFFRRAAQDSVRYIICDYRQKNQVYHIPSDAPAQIGAYRRVYQDAWRGIYAYTE</sequence>
<dbReference type="InterPro" id="IPR050297">
    <property type="entry name" value="LipidA_mod_glycosyltrf_83"/>
</dbReference>
<accession>A0ABR7MPW0</accession>
<proteinExistence type="predicted"/>
<dbReference type="InterPro" id="IPR038731">
    <property type="entry name" value="RgtA/B/C-like"/>
</dbReference>
<evidence type="ECO:0000256" key="6">
    <source>
        <dbReference type="ARBA" id="ARBA00022989"/>
    </source>
</evidence>
<evidence type="ECO:0000256" key="4">
    <source>
        <dbReference type="ARBA" id="ARBA00022679"/>
    </source>
</evidence>
<evidence type="ECO:0000313" key="10">
    <source>
        <dbReference type="EMBL" id="MBC6612568.1"/>
    </source>
</evidence>
<keyword evidence="11" id="KW-1185">Reference proteome</keyword>
<evidence type="ECO:0000256" key="8">
    <source>
        <dbReference type="SAM" id="Phobius"/>
    </source>
</evidence>
<name>A0ABR7MPW0_9BACT</name>
<dbReference type="PANTHER" id="PTHR33908">
    <property type="entry name" value="MANNOSYLTRANSFERASE YKCB-RELATED"/>
    <property type="match status" value="1"/>
</dbReference>
<feature type="transmembrane region" description="Helical" evidence="8">
    <location>
        <begin position="308"/>
        <end position="327"/>
    </location>
</feature>
<keyword evidence="3" id="KW-0328">Glycosyltransferase</keyword>
<evidence type="ECO:0000259" key="9">
    <source>
        <dbReference type="Pfam" id="PF13231"/>
    </source>
</evidence>
<keyword evidence="4" id="KW-0808">Transferase</keyword>
<evidence type="ECO:0000256" key="1">
    <source>
        <dbReference type="ARBA" id="ARBA00004651"/>
    </source>
</evidence>
<keyword evidence="2" id="KW-1003">Cell membrane</keyword>
<feature type="transmembrane region" description="Helical" evidence="8">
    <location>
        <begin position="284"/>
        <end position="302"/>
    </location>
</feature>
<dbReference type="EMBL" id="JACSCY010000015">
    <property type="protein sequence ID" value="MBC6612568.1"/>
    <property type="molecule type" value="Genomic_DNA"/>
</dbReference>
<protein>
    <submittedName>
        <fullName evidence="10">Glycosyltransferase family 39 protein</fullName>
    </submittedName>
</protein>
<feature type="transmembrane region" description="Helical" evidence="8">
    <location>
        <begin position="198"/>
        <end position="218"/>
    </location>
</feature>
<evidence type="ECO:0000256" key="5">
    <source>
        <dbReference type="ARBA" id="ARBA00022692"/>
    </source>
</evidence>
<dbReference type="Proteomes" id="UP000622017">
    <property type="component" value="Unassembled WGS sequence"/>
</dbReference>